<evidence type="ECO:0000256" key="4">
    <source>
        <dbReference type="ARBA" id="ARBA00022723"/>
    </source>
</evidence>
<dbReference type="Gene3D" id="1.10.760.10">
    <property type="entry name" value="Cytochrome c-like domain"/>
    <property type="match status" value="3"/>
</dbReference>
<protein>
    <submittedName>
        <fullName evidence="13">Cytochrome c</fullName>
    </submittedName>
</protein>
<dbReference type="PIRSF" id="PIRSF000018">
    <property type="entry name" value="Mb_ADH_cyt_c"/>
    <property type="match status" value="1"/>
</dbReference>
<feature type="chain" id="PRO_5046980002" evidence="11">
    <location>
        <begin position="28"/>
        <end position="506"/>
    </location>
</feature>
<evidence type="ECO:0000256" key="2">
    <source>
        <dbReference type="ARBA" id="ARBA00022475"/>
    </source>
</evidence>
<reference evidence="13" key="1">
    <citation type="submission" date="2022-11" db="EMBL/GenBank/DDBJ databases">
        <title>Robbsia betulipollinis sp. nov., isolated from pollen of birch (Betula pendula).</title>
        <authorList>
            <person name="Shi H."/>
            <person name="Ambika Manirajan B."/>
            <person name="Ratering S."/>
            <person name="Geissler-Plaum R."/>
            <person name="Schnell S."/>
        </authorList>
    </citation>
    <scope>NUCLEOTIDE SEQUENCE</scope>
    <source>
        <strain evidence="13">Bb-Pol-6</strain>
    </source>
</reference>
<dbReference type="EMBL" id="JAPMXC010000001">
    <property type="protein sequence ID" value="MCY0386836.1"/>
    <property type="molecule type" value="Genomic_DNA"/>
</dbReference>
<dbReference type="PANTHER" id="PTHR35008">
    <property type="entry name" value="BLL4482 PROTEIN-RELATED"/>
    <property type="match status" value="1"/>
</dbReference>
<dbReference type="Proteomes" id="UP001082899">
    <property type="component" value="Unassembled WGS sequence"/>
</dbReference>
<organism evidence="13 14">
    <name type="scientific">Robbsia betulipollinis</name>
    <dbReference type="NCBI Taxonomy" id="2981849"/>
    <lineage>
        <taxon>Bacteria</taxon>
        <taxon>Pseudomonadati</taxon>
        <taxon>Pseudomonadota</taxon>
        <taxon>Betaproteobacteria</taxon>
        <taxon>Burkholderiales</taxon>
        <taxon>Burkholderiaceae</taxon>
        <taxon>Robbsia</taxon>
    </lineage>
</organism>
<feature type="region of interest" description="Disordered" evidence="10">
    <location>
        <begin position="479"/>
        <end position="506"/>
    </location>
</feature>
<evidence type="ECO:0000313" key="14">
    <source>
        <dbReference type="Proteomes" id="UP001082899"/>
    </source>
</evidence>
<keyword evidence="2" id="KW-1003">Cell membrane</keyword>
<name>A0ABT3ZJZ6_9BURK</name>
<dbReference type="SUPFAM" id="SSF46626">
    <property type="entry name" value="Cytochrome c"/>
    <property type="match status" value="3"/>
</dbReference>
<dbReference type="InterPro" id="IPR014353">
    <property type="entry name" value="Membr-bd_ADH_cyt_c"/>
</dbReference>
<dbReference type="PROSITE" id="PS51318">
    <property type="entry name" value="TAT"/>
    <property type="match status" value="1"/>
</dbReference>
<evidence type="ECO:0000256" key="9">
    <source>
        <dbReference type="PROSITE-ProRule" id="PRU00433"/>
    </source>
</evidence>
<feature type="domain" description="Cytochrome c" evidence="12">
    <location>
        <begin position="364"/>
        <end position="454"/>
    </location>
</feature>
<comment type="caution">
    <text evidence="13">The sequence shown here is derived from an EMBL/GenBank/DDBJ whole genome shotgun (WGS) entry which is preliminary data.</text>
</comment>
<keyword evidence="8" id="KW-0472">Membrane</keyword>
<keyword evidence="7 9" id="KW-0408">Iron</keyword>
<evidence type="ECO:0000256" key="1">
    <source>
        <dbReference type="ARBA" id="ARBA00004236"/>
    </source>
</evidence>
<gene>
    <name evidence="13" type="ORF">OVY01_06240</name>
</gene>
<evidence type="ECO:0000256" key="11">
    <source>
        <dbReference type="SAM" id="SignalP"/>
    </source>
</evidence>
<dbReference type="Pfam" id="PF00034">
    <property type="entry name" value="Cytochrom_C"/>
    <property type="match status" value="3"/>
</dbReference>
<feature type="domain" description="Cytochrome c" evidence="12">
    <location>
        <begin position="226"/>
        <end position="341"/>
    </location>
</feature>
<keyword evidence="14" id="KW-1185">Reference proteome</keyword>
<keyword evidence="3 9" id="KW-0349">Heme</keyword>
<dbReference type="InterPro" id="IPR036909">
    <property type="entry name" value="Cyt_c-like_dom_sf"/>
</dbReference>
<dbReference type="InterPro" id="IPR009056">
    <property type="entry name" value="Cyt_c-like_dom"/>
</dbReference>
<dbReference type="InterPro" id="IPR051459">
    <property type="entry name" value="Cytochrome_c-type_DH"/>
</dbReference>
<evidence type="ECO:0000256" key="10">
    <source>
        <dbReference type="SAM" id="MobiDB-lite"/>
    </source>
</evidence>
<proteinExistence type="predicted"/>
<sequence>MKKSRSRWLTAGAVTAAALTLGAVALAAPSLTVPAPPAAPMTHLNNIAAVPVPAIAVLPADDTLAARADTGAETSGDRQQLLRGAYLARAGDCIACHTAKNGTAYAGGLSLASPIGTIYSTNITPDKTHGIGAWTYDDFAKLMRTGVTRAGYSVYPAMPYPSYSRLNDDDMHALYAYFMRAVPASAQANRRNGIRWPLSMRWPLAIWGKVFAPAPIAFTPPPGMDAQTARGAYLVEGLGHCGSCHTPRSATMQEKAPSDDASRLFLSGGGAIDGWTAPSLRNESGGGLAGWSDDAIVDFLRTGRNEHAASFGAMNDVVVDSMQYLSDADLHAIAKYLRSLSPHDTHAPAYAYDDTVAARMMAGAPQGAGERLYLDRCAACHRANGTGYGRAFPPLAGNPVLQTKDGTSAIHIVLSGGAQPATHAIPSALSMAPYADLLNDRQVAAVVSFIQTGWGNRGGAVSAADVARVRKTALSFDANGLSPVQKDPRHEAPGQDSRAPKMGQAD</sequence>
<evidence type="ECO:0000256" key="7">
    <source>
        <dbReference type="ARBA" id="ARBA00023004"/>
    </source>
</evidence>
<keyword evidence="4 9" id="KW-0479">Metal-binding</keyword>
<accession>A0ABT3ZJZ6</accession>
<feature type="domain" description="Cytochrome c" evidence="12">
    <location>
        <begin position="79"/>
        <end position="182"/>
    </location>
</feature>
<evidence type="ECO:0000256" key="5">
    <source>
        <dbReference type="ARBA" id="ARBA00022729"/>
    </source>
</evidence>
<comment type="subcellular location">
    <subcellularLocation>
        <location evidence="1">Cell membrane</location>
    </subcellularLocation>
</comment>
<dbReference type="InterPro" id="IPR006311">
    <property type="entry name" value="TAT_signal"/>
</dbReference>
<evidence type="ECO:0000256" key="3">
    <source>
        <dbReference type="ARBA" id="ARBA00022617"/>
    </source>
</evidence>
<keyword evidence="6" id="KW-0677">Repeat</keyword>
<dbReference type="RefSeq" id="WP_267846481.1">
    <property type="nucleotide sequence ID" value="NZ_JAPMXC010000001.1"/>
</dbReference>
<evidence type="ECO:0000256" key="6">
    <source>
        <dbReference type="ARBA" id="ARBA00022737"/>
    </source>
</evidence>
<feature type="signal peptide" evidence="11">
    <location>
        <begin position="1"/>
        <end position="27"/>
    </location>
</feature>
<dbReference type="PANTHER" id="PTHR35008:SF8">
    <property type="entry name" value="ALCOHOL DEHYDROGENASE CYTOCHROME C SUBUNIT"/>
    <property type="match status" value="1"/>
</dbReference>
<keyword evidence="5 11" id="KW-0732">Signal</keyword>
<evidence type="ECO:0000256" key="8">
    <source>
        <dbReference type="ARBA" id="ARBA00023136"/>
    </source>
</evidence>
<evidence type="ECO:0000259" key="12">
    <source>
        <dbReference type="PROSITE" id="PS51007"/>
    </source>
</evidence>
<dbReference type="PROSITE" id="PS51007">
    <property type="entry name" value="CYTC"/>
    <property type="match status" value="3"/>
</dbReference>
<evidence type="ECO:0000313" key="13">
    <source>
        <dbReference type="EMBL" id="MCY0386836.1"/>
    </source>
</evidence>